<proteinExistence type="predicted"/>
<comment type="caution">
    <text evidence="1">The sequence shown here is derived from an EMBL/GenBank/DDBJ whole genome shotgun (WGS) entry which is preliminary data.</text>
</comment>
<name>A0A4V3DAZ9_9HYPH</name>
<dbReference type="EMBL" id="SNYR01000002">
    <property type="protein sequence ID" value="TDQ64454.1"/>
    <property type="molecule type" value="Genomic_DNA"/>
</dbReference>
<evidence type="ECO:0000313" key="2">
    <source>
        <dbReference type="Proteomes" id="UP000295391"/>
    </source>
</evidence>
<accession>A0A4V3DAZ9</accession>
<evidence type="ECO:0000313" key="1">
    <source>
        <dbReference type="EMBL" id="TDQ64454.1"/>
    </source>
</evidence>
<dbReference type="Proteomes" id="UP000295391">
    <property type="component" value="Unassembled WGS sequence"/>
</dbReference>
<gene>
    <name evidence="1" type="ORF">ATL17_2473</name>
</gene>
<keyword evidence="2" id="KW-1185">Reference proteome</keyword>
<sequence>MTLLFLSFSVFAIFALALMLVQFLWAENKSASSMPENGAIGSYDNPVILVEFLDVSGSKQRELVEITGWHKTERKKQEQTQTLLIASVVGERKTKVFNKKDILRAYLEPSSVEILDLEAFLQRNARRISETSQEFSIIKFLAHPD</sequence>
<reference evidence="1 2" key="1">
    <citation type="submission" date="2019-03" db="EMBL/GenBank/DDBJ databases">
        <title>Genomic Encyclopedia of Type Strains, Phase III (KMG-III): the genomes of soil and plant-associated and newly described type strains.</title>
        <authorList>
            <person name="Whitman W."/>
        </authorList>
    </citation>
    <scope>NUCLEOTIDE SEQUENCE [LARGE SCALE GENOMIC DNA]</scope>
    <source>
        <strain evidence="1 2">CGMCC 1.7002</strain>
    </source>
</reference>
<organism evidence="1 2">
    <name type="scientific">Maritalea mobilis</name>
    <dbReference type="NCBI Taxonomy" id="483324"/>
    <lineage>
        <taxon>Bacteria</taxon>
        <taxon>Pseudomonadati</taxon>
        <taxon>Pseudomonadota</taxon>
        <taxon>Alphaproteobacteria</taxon>
        <taxon>Hyphomicrobiales</taxon>
        <taxon>Devosiaceae</taxon>
        <taxon>Maritalea</taxon>
    </lineage>
</organism>
<protein>
    <submittedName>
        <fullName evidence="1">Uncharacterized protein</fullName>
    </submittedName>
</protein>
<dbReference type="AlphaFoldDB" id="A0A4V3DAZ9"/>
<dbReference type="RefSeq" id="WP_133573056.1">
    <property type="nucleotide sequence ID" value="NZ_SNYR01000002.1"/>
</dbReference>